<evidence type="ECO:0000313" key="2">
    <source>
        <dbReference type="Proteomes" id="UP001189813"/>
    </source>
</evidence>
<sequence>MRATAIRLPLAFELWFWNYQVKNSAQLRRTLLRFGWSIGNKNIEQCNER</sequence>
<protein>
    <submittedName>
        <fullName evidence="1">Uncharacterized protein</fullName>
    </submittedName>
</protein>
<proteinExistence type="predicted"/>
<keyword evidence="2" id="KW-1185">Reference proteome</keyword>
<gene>
    <name evidence="1" type="ORF">LMG19083_04930</name>
</gene>
<accession>A0ABM9K0G0</accession>
<name>A0ABM9K0G0_9RALS</name>
<comment type="caution">
    <text evidence="1">The sequence shown here is derived from an EMBL/GenBank/DDBJ whole genome shotgun (WGS) entry which is preliminary data.</text>
</comment>
<reference evidence="1 2" key="1">
    <citation type="submission" date="2023-07" db="EMBL/GenBank/DDBJ databases">
        <authorList>
            <person name="Peeters C."/>
        </authorList>
    </citation>
    <scope>NUCLEOTIDE SEQUENCE [LARGE SCALE GENOMIC DNA]</scope>
    <source>
        <strain evidence="1 2">LMG 19083</strain>
    </source>
</reference>
<dbReference type="Proteomes" id="UP001189813">
    <property type="component" value="Unassembled WGS sequence"/>
</dbReference>
<organism evidence="1 2">
    <name type="scientific">Ralstonia psammae</name>
    <dbReference type="NCBI Taxonomy" id="3058598"/>
    <lineage>
        <taxon>Bacteria</taxon>
        <taxon>Pseudomonadati</taxon>
        <taxon>Pseudomonadota</taxon>
        <taxon>Betaproteobacteria</taxon>
        <taxon>Burkholderiales</taxon>
        <taxon>Burkholderiaceae</taxon>
        <taxon>Ralstonia</taxon>
    </lineage>
</organism>
<evidence type="ECO:0000313" key="1">
    <source>
        <dbReference type="EMBL" id="CAJ0809425.1"/>
    </source>
</evidence>
<dbReference type="EMBL" id="CATZBU010000027">
    <property type="protein sequence ID" value="CAJ0809425.1"/>
    <property type="molecule type" value="Genomic_DNA"/>
</dbReference>